<feature type="signal peptide" evidence="2">
    <location>
        <begin position="1"/>
        <end position="23"/>
    </location>
</feature>
<dbReference type="EMBL" id="LGUB01000519">
    <property type="protein sequence ID" value="KRH93036.1"/>
    <property type="molecule type" value="Genomic_DNA"/>
</dbReference>
<sequence>MVRILKKSNLLILLTVLFTVVRSSVFSKNKGPKYGTGSVKDKIKFFEGRDVPEKNKTVPNKRTKGQKNFDSLKKPLKKSDDDKKQEQPATPVENKPVNTEPVKNEPQSPEDVKPSVSEPVFANPDPNPSDAQNKQSEKKPTDKIIEPLKTPFKKKEEPQELQQDLDVKNPPMSEKAATETQNGSEKAATEAQNGSEKASTGALNGSEKAATEAQNGSEMTQTETQNGSEKASTGTLNGHLMTEKASTGALNGHLIKSATTISAEQNPLVDPNDETKKTKSRAFYKMLKNPFKSWSLRNKSENLQINELETVDLDNNKKKESTCEKEIEKDDDVSNREVRAAGKLDNDRKFLSFKRKMNQQPYTIKDYEKHTGLNHNNDYKFSDKQFNRPLFSQPFFAHFVNVQPELRMIDKLASVGETLRDLGVQGRENAMLSNN</sequence>
<feature type="compositionally biased region" description="Basic and acidic residues" evidence="1">
    <location>
        <begin position="135"/>
        <end position="146"/>
    </location>
</feature>
<dbReference type="AlphaFoldDB" id="A0A0R0LUD8"/>
<gene>
    <name evidence="3" type="ORF">M153_16970001548</name>
</gene>
<feature type="compositionally biased region" description="Basic and acidic residues" evidence="1">
    <location>
        <begin position="47"/>
        <end position="56"/>
    </location>
</feature>
<feature type="chain" id="PRO_5006398936" evidence="2">
    <location>
        <begin position="24"/>
        <end position="435"/>
    </location>
</feature>
<organism evidence="3 4">
    <name type="scientific">Pseudoloma neurophilia</name>
    <dbReference type="NCBI Taxonomy" id="146866"/>
    <lineage>
        <taxon>Eukaryota</taxon>
        <taxon>Fungi</taxon>
        <taxon>Fungi incertae sedis</taxon>
        <taxon>Microsporidia</taxon>
        <taxon>Pseudoloma</taxon>
    </lineage>
</organism>
<protein>
    <submittedName>
        <fullName evidence="3">Uncharacterized protein</fullName>
    </submittedName>
</protein>
<name>A0A0R0LUD8_9MICR</name>
<evidence type="ECO:0000313" key="4">
    <source>
        <dbReference type="Proteomes" id="UP000051530"/>
    </source>
</evidence>
<keyword evidence="4" id="KW-1185">Reference proteome</keyword>
<feature type="compositionally biased region" description="Basic and acidic residues" evidence="1">
    <location>
        <begin position="70"/>
        <end position="86"/>
    </location>
</feature>
<feature type="region of interest" description="Disordered" evidence="1">
    <location>
        <begin position="47"/>
        <end position="251"/>
    </location>
</feature>
<accession>A0A0R0LUD8</accession>
<evidence type="ECO:0000256" key="1">
    <source>
        <dbReference type="SAM" id="MobiDB-lite"/>
    </source>
</evidence>
<keyword evidence="2" id="KW-0732">Signal</keyword>
<feature type="compositionally biased region" description="Polar residues" evidence="1">
    <location>
        <begin position="178"/>
        <end position="203"/>
    </location>
</feature>
<evidence type="ECO:0000313" key="3">
    <source>
        <dbReference type="EMBL" id="KRH93036.1"/>
    </source>
</evidence>
<evidence type="ECO:0000256" key="2">
    <source>
        <dbReference type="SAM" id="SignalP"/>
    </source>
</evidence>
<reference evidence="3 4" key="1">
    <citation type="submission" date="2015-07" db="EMBL/GenBank/DDBJ databases">
        <title>The genome of Pseudoloma neurophilia, a relevant intracellular parasite of the zebrafish.</title>
        <authorList>
            <person name="Ndikumana S."/>
            <person name="Pelin A."/>
            <person name="Sanders J."/>
            <person name="Corradi N."/>
        </authorList>
    </citation>
    <scope>NUCLEOTIDE SEQUENCE [LARGE SCALE GENOMIC DNA]</scope>
    <source>
        <strain evidence="3 4">MK1</strain>
    </source>
</reference>
<dbReference type="Proteomes" id="UP000051530">
    <property type="component" value="Unassembled WGS sequence"/>
</dbReference>
<proteinExistence type="predicted"/>
<dbReference type="VEuPathDB" id="MicrosporidiaDB:M153_16970001548"/>
<comment type="caution">
    <text evidence="3">The sequence shown here is derived from an EMBL/GenBank/DDBJ whole genome shotgun (WGS) entry which is preliminary data.</text>
</comment>
<feature type="compositionally biased region" description="Polar residues" evidence="1">
    <location>
        <begin position="212"/>
        <end position="236"/>
    </location>
</feature>